<dbReference type="InterPro" id="IPR044202">
    <property type="entry name" value="LETM1/MDM38-like"/>
</dbReference>
<organism evidence="11 12">
    <name type="scientific">Trichoderma gamsii</name>
    <dbReference type="NCBI Taxonomy" id="398673"/>
    <lineage>
        <taxon>Eukaryota</taxon>
        <taxon>Fungi</taxon>
        <taxon>Dikarya</taxon>
        <taxon>Ascomycota</taxon>
        <taxon>Pezizomycotina</taxon>
        <taxon>Sordariomycetes</taxon>
        <taxon>Hypocreomycetidae</taxon>
        <taxon>Hypocreales</taxon>
        <taxon>Hypocreaceae</taxon>
        <taxon>Trichoderma</taxon>
    </lineage>
</organism>
<keyword evidence="4 9" id="KW-1133">Transmembrane helix</keyword>
<evidence type="ECO:0000259" key="10">
    <source>
        <dbReference type="PROSITE" id="PS51758"/>
    </source>
</evidence>
<dbReference type="InterPro" id="IPR033122">
    <property type="entry name" value="LETM1-like_RBD"/>
</dbReference>
<sequence length="358" mass="40732">MSYRVTQRCGLTAQKTWLFSPQLLAAQSRALHTSPAAYQTKAAAPSRAVTPTVNKGFRPTSKPQKPINAAINPPASTRPPPLEAVEPQSSKIKYYFKLGKAYVIFFKDGVKAIMANRRLVNEKVKALPNEERPSMFKPHHIPSTFSRADWVLLWRTRHDLIRLPLFALFFLIAEDLTPILVIFLPGILPYTCRFPRLLSITREKAEQRRKAAFNELESRHPHGAPSPGLTKGVAHRHLLKSLDLSGRMWDRLGFTPPGMWAIKGRLRMIFLEIDDQRLLQDGGPLGLEIEELRLACSDRGINILGKSETELKTKLGDWLQLTAAEDLGERRRRMATLLLTRPENWPQQRDFAVPEWEL</sequence>
<keyword evidence="2 9" id="KW-0812">Transmembrane</keyword>
<evidence type="ECO:0000256" key="1">
    <source>
        <dbReference type="ARBA" id="ARBA00004434"/>
    </source>
</evidence>
<dbReference type="PANTHER" id="PTHR14009">
    <property type="entry name" value="LEUCINE ZIPPER-EF-HAND CONTAINING TRANSMEMBRANE PROTEIN"/>
    <property type="match status" value="1"/>
</dbReference>
<protein>
    <recommendedName>
        <fullName evidence="10">Letm1 RBD domain-containing protein</fullName>
    </recommendedName>
</protein>
<comment type="subcellular location">
    <subcellularLocation>
        <location evidence="1">Mitochondrion inner membrane</location>
        <topology evidence="1">Single-pass membrane protein</topology>
    </subcellularLocation>
</comment>
<reference evidence="11 12" key="1">
    <citation type="submission" date="2017-02" db="EMBL/GenBank/DDBJ databases">
        <title>Genomes of Trichoderma spp. with biocontrol activity.</title>
        <authorList>
            <person name="Gardiner D."/>
            <person name="Kazan K."/>
            <person name="Vos C."/>
            <person name="Harvey P."/>
        </authorList>
    </citation>
    <scope>NUCLEOTIDE SEQUENCE [LARGE SCALE GENOMIC DNA]</scope>
    <source>
        <strain evidence="11 12">A5MH</strain>
    </source>
</reference>
<dbReference type="GO" id="GO:0030003">
    <property type="term" value="P:intracellular monoatomic cation homeostasis"/>
    <property type="evidence" value="ECO:0007669"/>
    <property type="project" value="TreeGrafter"/>
</dbReference>
<evidence type="ECO:0000256" key="3">
    <source>
        <dbReference type="ARBA" id="ARBA00022792"/>
    </source>
</evidence>
<dbReference type="Proteomes" id="UP000236546">
    <property type="component" value="Unassembled WGS sequence"/>
</dbReference>
<name>A0A2K0TEF9_9HYPO</name>
<evidence type="ECO:0000256" key="9">
    <source>
        <dbReference type="SAM" id="Phobius"/>
    </source>
</evidence>
<keyword evidence="5 7" id="KW-0496">Mitochondrion</keyword>
<evidence type="ECO:0000256" key="6">
    <source>
        <dbReference type="ARBA" id="ARBA00023136"/>
    </source>
</evidence>
<evidence type="ECO:0000256" key="5">
    <source>
        <dbReference type="ARBA" id="ARBA00023128"/>
    </source>
</evidence>
<dbReference type="Pfam" id="PF07766">
    <property type="entry name" value="LETM1_RBD"/>
    <property type="match status" value="1"/>
</dbReference>
<evidence type="ECO:0000256" key="7">
    <source>
        <dbReference type="PROSITE-ProRule" id="PRU01094"/>
    </source>
</evidence>
<feature type="domain" description="Letm1 RBD" evidence="10">
    <location>
        <begin position="159"/>
        <end position="358"/>
    </location>
</feature>
<feature type="region of interest" description="Disordered" evidence="8">
    <location>
        <begin position="50"/>
        <end position="84"/>
    </location>
</feature>
<dbReference type="PANTHER" id="PTHR14009:SF1">
    <property type="entry name" value="MITOCHONDRIAL PROTON_CALCIUM EXCHANGER PROTEIN"/>
    <property type="match status" value="1"/>
</dbReference>
<evidence type="ECO:0000256" key="8">
    <source>
        <dbReference type="SAM" id="MobiDB-lite"/>
    </source>
</evidence>
<evidence type="ECO:0000256" key="2">
    <source>
        <dbReference type="ARBA" id="ARBA00022692"/>
    </source>
</evidence>
<gene>
    <name evidence="11" type="ORF">TGAMA5MH_04197</name>
</gene>
<proteinExistence type="predicted"/>
<dbReference type="EMBL" id="MTYH01000036">
    <property type="protein sequence ID" value="PNP43913.1"/>
    <property type="molecule type" value="Genomic_DNA"/>
</dbReference>
<comment type="caution">
    <text evidence="11">The sequence shown here is derived from an EMBL/GenBank/DDBJ whole genome shotgun (WGS) entry which is preliminary data.</text>
</comment>
<dbReference type="GO" id="GO:0005743">
    <property type="term" value="C:mitochondrial inner membrane"/>
    <property type="evidence" value="ECO:0007669"/>
    <property type="project" value="UniProtKB-SubCell"/>
</dbReference>
<keyword evidence="6 9" id="KW-0472">Membrane</keyword>
<evidence type="ECO:0000256" key="4">
    <source>
        <dbReference type="ARBA" id="ARBA00022989"/>
    </source>
</evidence>
<dbReference type="GO" id="GO:0043022">
    <property type="term" value="F:ribosome binding"/>
    <property type="evidence" value="ECO:0007669"/>
    <property type="project" value="InterPro"/>
</dbReference>
<feature type="transmembrane region" description="Helical" evidence="9">
    <location>
        <begin position="165"/>
        <end position="188"/>
    </location>
</feature>
<dbReference type="PROSITE" id="PS51758">
    <property type="entry name" value="LETM1_RBD"/>
    <property type="match status" value="1"/>
</dbReference>
<evidence type="ECO:0000313" key="12">
    <source>
        <dbReference type="Proteomes" id="UP000236546"/>
    </source>
</evidence>
<dbReference type="OrthoDB" id="73691at2759"/>
<keyword evidence="3" id="KW-0999">Mitochondrion inner membrane</keyword>
<evidence type="ECO:0000313" key="11">
    <source>
        <dbReference type="EMBL" id="PNP43913.1"/>
    </source>
</evidence>
<accession>A0A2K0TEF9</accession>
<dbReference type="AlphaFoldDB" id="A0A2K0TEF9"/>